<organism evidence="7 8">
    <name type="scientific">Clostridium magnum DSM 2767</name>
    <dbReference type="NCBI Taxonomy" id="1121326"/>
    <lineage>
        <taxon>Bacteria</taxon>
        <taxon>Bacillati</taxon>
        <taxon>Bacillota</taxon>
        <taxon>Clostridia</taxon>
        <taxon>Eubacteriales</taxon>
        <taxon>Clostridiaceae</taxon>
        <taxon>Clostridium</taxon>
    </lineage>
</organism>
<evidence type="ECO:0000313" key="7">
    <source>
        <dbReference type="EMBL" id="KZL90732.1"/>
    </source>
</evidence>
<feature type="domain" description="4Fe-4S ferredoxin-type" evidence="6">
    <location>
        <begin position="3"/>
        <end position="22"/>
    </location>
</feature>
<dbReference type="GO" id="GO:0051539">
    <property type="term" value="F:4 iron, 4 sulfur cluster binding"/>
    <property type="evidence" value="ECO:0007669"/>
    <property type="project" value="UniProtKB-KW"/>
</dbReference>
<dbReference type="PANTHER" id="PTHR42859:SF17">
    <property type="entry name" value="ELECTRON TRANSPORT PROTEIN HYDN-RELATED"/>
    <property type="match status" value="1"/>
</dbReference>
<dbReference type="RefSeq" id="WP_066625393.1">
    <property type="nucleotide sequence ID" value="NZ_FQXL01000028.1"/>
</dbReference>
<evidence type="ECO:0000256" key="1">
    <source>
        <dbReference type="ARBA" id="ARBA00022485"/>
    </source>
</evidence>
<dbReference type="GO" id="GO:0046872">
    <property type="term" value="F:metal ion binding"/>
    <property type="evidence" value="ECO:0007669"/>
    <property type="project" value="UniProtKB-KW"/>
</dbReference>
<comment type="caution">
    <text evidence="7">The sequence shown here is derived from an EMBL/GenBank/DDBJ whole genome shotgun (WGS) entry which is preliminary data.</text>
</comment>
<accession>A0A161YJS4</accession>
<evidence type="ECO:0000256" key="3">
    <source>
        <dbReference type="ARBA" id="ARBA00022737"/>
    </source>
</evidence>
<dbReference type="Proteomes" id="UP000076603">
    <property type="component" value="Unassembled WGS sequence"/>
</dbReference>
<keyword evidence="3" id="KW-0677">Repeat</keyword>
<feature type="domain" description="4Fe-4S ferredoxin-type" evidence="6">
    <location>
        <begin position="81"/>
        <end position="110"/>
    </location>
</feature>
<dbReference type="PROSITE" id="PS00198">
    <property type="entry name" value="4FE4S_FER_1"/>
    <property type="match status" value="1"/>
</dbReference>
<dbReference type="PROSITE" id="PS51379">
    <property type="entry name" value="4FE4S_FER_2"/>
    <property type="match status" value="3"/>
</dbReference>
<sequence>MNTFIVADPNKCIGCRTCEIACVVAHSDKNIFTSESSEIEFYPRLSVVKTAQVSAPIQCRQCEDAPCANVCPNKSITNKNGVVYIDRSTCVGCKTCLMACPLGAIELVPEFNEGEKVVQQGLKVVEDGKLCFKDRMVGNKCDLCISREKGPACVEICPTKALNIVQSDDLDISVREKRKKRASELSSMKVK</sequence>
<reference evidence="7 8" key="1">
    <citation type="submission" date="2016-04" db="EMBL/GenBank/DDBJ databases">
        <title>Genome sequence of Clostridium magnum DSM 2767.</title>
        <authorList>
            <person name="Poehlein A."/>
            <person name="Uhlig R."/>
            <person name="Fischer R."/>
            <person name="Bahl H."/>
            <person name="Daniel R."/>
        </authorList>
    </citation>
    <scope>NUCLEOTIDE SEQUENCE [LARGE SCALE GENOMIC DNA]</scope>
    <source>
        <strain evidence="7 8">DSM 2767</strain>
    </source>
</reference>
<dbReference type="InterPro" id="IPR017896">
    <property type="entry name" value="4Fe4S_Fe-S-bd"/>
</dbReference>
<dbReference type="PATRIC" id="fig|1121326.3.peg.3677"/>
<dbReference type="SUPFAM" id="SSF54862">
    <property type="entry name" value="4Fe-4S ferredoxins"/>
    <property type="match status" value="1"/>
</dbReference>
<evidence type="ECO:0000256" key="4">
    <source>
        <dbReference type="ARBA" id="ARBA00023004"/>
    </source>
</evidence>
<proteinExistence type="predicted"/>
<dbReference type="AlphaFoldDB" id="A0A161YJS4"/>
<dbReference type="InterPro" id="IPR017900">
    <property type="entry name" value="4Fe4S_Fe_S_CS"/>
</dbReference>
<dbReference type="OrthoDB" id="9810688at2"/>
<dbReference type="Pfam" id="PF12800">
    <property type="entry name" value="Fer4_4"/>
    <property type="match status" value="1"/>
</dbReference>
<keyword evidence="1" id="KW-0004">4Fe-4S</keyword>
<dbReference type="InterPro" id="IPR050294">
    <property type="entry name" value="RnfB_subfamily"/>
</dbReference>
<dbReference type="STRING" id="1121326.CLMAG_36340"/>
<dbReference type="Pfam" id="PF13247">
    <property type="entry name" value="Fer4_11"/>
    <property type="match status" value="1"/>
</dbReference>
<dbReference type="PANTHER" id="PTHR42859">
    <property type="entry name" value="OXIDOREDUCTASE"/>
    <property type="match status" value="1"/>
</dbReference>
<evidence type="ECO:0000256" key="5">
    <source>
        <dbReference type="ARBA" id="ARBA00023014"/>
    </source>
</evidence>
<keyword evidence="4" id="KW-0408">Iron</keyword>
<dbReference type="Gene3D" id="3.30.70.20">
    <property type="match status" value="2"/>
</dbReference>
<gene>
    <name evidence="7" type="primary">cooF_2</name>
    <name evidence="7" type="ORF">CLMAG_36340</name>
</gene>
<feature type="domain" description="4Fe-4S ferredoxin-type" evidence="6">
    <location>
        <begin position="134"/>
        <end position="167"/>
    </location>
</feature>
<protein>
    <submittedName>
        <fullName evidence="7">Iron-sulfur protein</fullName>
    </submittedName>
</protein>
<evidence type="ECO:0000313" key="8">
    <source>
        <dbReference type="Proteomes" id="UP000076603"/>
    </source>
</evidence>
<evidence type="ECO:0000259" key="6">
    <source>
        <dbReference type="PROSITE" id="PS51379"/>
    </source>
</evidence>
<evidence type="ECO:0000256" key="2">
    <source>
        <dbReference type="ARBA" id="ARBA00022723"/>
    </source>
</evidence>
<keyword evidence="2" id="KW-0479">Metal-binding</keyword>
<dbReference type="CDD" id="cd10554">
    <property type="entry name" value="HycB_like"/>
    <property type="match status" value="1"/>
</dbReference>
<name>A0A161YJS4_9CLOT</name>
<keyword evidence="5" id="KW-0411">Iron-sulfur</keyword>
<dbReference type="EMBL" id="LWAE01000004">
    <property type="protein sequence ID" value="KZL90732.1"/>
    <property type="molecule type" value="Genomic_DNA"/>
</dbReference>
<keyword evidence="8" id="KW-1185">Reference proteome</keyword>